<evidence type="ECO:0000313" key="8">
    <source>
        <dbReference type="Proteomes" id="UP001454036"/>
    </source>
</evidence>
<evidence type="ECO:0000256" key="4">
    <source>
        <dbReference type="RuleBase" id="RU367031"/>
    </source>
</evidence>
<reference evidence="7 8" key="1">
    <citation type="submission" date="2024-01" db="EMBL/GenBank/DDBJ databases">
        <title>The complete chloroplast genome sequence of Lithospermum erythrorhizon: insights into the phylogenetic relationship among Boraginaceae species and the maternal lineages of purple gromwells.</title>
        <authorList>
            <person name="Okada T."/>
            <person name="Watanabe K."/>
        </authorList>
    </citation>
    <scope>NUCLEOTIDE SEQUENCE [LARGE SCALE GENOMIC DNA]</scope>
</reference>
<dbReference type="PANTHER" id="PTHR31500:SF56">
    <property type="entry name" value="AT-HOOK MOTIF NUCLEAR-LOCALIZED PROTEIN"/>
    <property type="match status" value="1"/>
</dbReference>
<feature type="region of interest" description="Disordered" evidence="5">
    <location>
        <begin position="1"/>
        <end position="76"/>
    </location>
</feature>
<comment type="caution">
    <text evidence="7">The sequence shown here is derived from an EMBL/GenBank/DDBJ whole genome shotgun (WGS) entry which is preliminary data.</text>
</comment>
<proteinExistence type="predicted"/>
<dbReference type="Pfam" id="PF03479">
    <property type="entry name" value="PCC"/>
    <property type="match status" value="1"/>
</dbReference>
<keyword evidence="3 4" id="KW-0804">Transcription</keyword>
<dbReference type="CDD" id="cd11378">
    <property type="entry name" value="DUF296"/>
    <property type="match status" value="1"/>
</dbReference>
<comment type="domain">
    <text evidence="4">The PPC domain mediates interactions between AHL proteins.</text>
</comment>
<keyword evidence="8" id="KW-1185">Reference proteome</keyword>
<dbReference type="InterPro" id="IPR039605">
    <property type="entry name" value="AHL"/>
</dbReference>
<gene>
    <name evidence="7" type="ORF">LIER_27412</name>
</gene>
<organism evidence="7 8">
    <name type="scientific">Lithospermum erythrorhizon</name>
    <name type="common">Purple gromwell</name>
    <name type="synonym">Lithospermum officinale var. erythrorhizon</name>
    <dbReference type="NCBI Taxonomy" id="34254"/>
    <lineage>
        <taxon>Eukaryota</taxon>
        <taxon>Viridiplantae</taxon>
        <taxon>Streptophyta</taxon>
        <taxon>Embryophyta</taxon>
        <taxon>Tracheophyta</taxon>
        <taxon>Spermatophyta</taxon>
        <taxon>Magnoliopsida</taxon>
        <taxon>eudicotyledons</taxon>
        <taxon>Gunneridae</taxon>
        <taxon>Pentapetalae</taxon>
        <taxon>asterids</taxon>
        <taxon>lamiids</taxon>
        <taxon>Boraginales</taxon>
        <taxon>Boraginaceae</taxon>
        <taxon>Boraginoideae</taxon>
        <taxon>Lithospermeae</taxon>
        <taxon>Lithospermum</taxon>
    </lineage>
</organism>
<keyword evidence="1 4" id="KW-0805">Transcription regulation</keyword>
<protein>
    <recommendedName>
        <fullName evidence="4">AT-hook motif nuclear-localized protein</fullName>
    </recommendedName>
</protein>
<evidence type="ECO:0000313" key="7">
    <source>
        <dbReference type="EMBL" id="GAA0173906.1"/>
    </source>
</evidence>
<feature type="compositionally biased region" description="Low complexity" evidence="5">
    <location>
        <begin position="10"/>
        <end position="23"/>
    </location>
</feature>
<evidence type="ECO:0000256" key="2">
    <source>
        <dbReference type="ARBA" id="ARBA00023125"/>
    </source>
</evidence>
<feature type="compositionally biased region" description="Pro residues" evidence="5">
    <location>
        <begin position="44"/>
        <end position="54"/>
    </location>
</feature>
<name>A0AAV3RDZ0_LITER</name>
<dbReference type="GO" id="GO:0005634">
    <property type="term" value="C:nucleus"/>
    <property type="evidence" value="ECO:0007669"/>
    <property type="project" value="UniProtKB-SubCell"/>
</dbReference>
<accession>A0AAV3RDZ0</accession>
<keyword evidence="2 4" id="KW-0238">DNA-binding</keyword>
<evidence type="ECO:0000256" key="3">
    <source>
        <dbReference type="ARBA" id="ARBA00023163"/>
    </source>
</evidence>
<sequence>MDIEEKESTETGSVSGNSEGESVPDSIGCLNVGPREGVMGVQPTPHPPPPPPPTLQVGGGDLKVKKKRGRPTKYDEDGNLRAQYMTSFSLSSPSGELFSSTKRGRGRPIASSNFHTFASMGEVFANTAGSDFLPHVVTVHTGEDVAGKLLSIAQKGPRGICILSANGTVSNVTIRQPGSSGGLLTYEGRFEILTLTGSFTPSENNGMKSRTGGLSISLAGPDGHVVGGGVAGGLLAANPIQVVFGSFMPNSYKLHKRNYHVEPRMAPVVNNAPNIVREAMPVSQAAPASKISPLQIAPFSVQSHGEVNNSIINERENLNSTSTGSADYNNPGPPFDHRNYPDINVSISFD</sequence>
<evidence type="ECO:0000256" key="1">
    <source>
        <dbReference type="ARBA" id="ARBA00023015"/>
    </source>
</evidence>
<feature type="domain" description="PPC" evidence="6">
    <location>
        <begin position="129"/>
        <end position="272"/>
    </location>
</feature>
<dbReference type="GO" id="GO:0003680">
    <property type="term" value="F:minor groove of adenine-thymine-rich DNA binding"/>
    <property type="evidence" value="ECO:0007669"/>
    <property type="project" value="UniProtKB-UniRule"/>
</dbReference>
<dbReference type="EMBL" id="BAABME010008819">
    <property type="protein sequence ID" value="GAA0173906.1"/>
    <property type="molecule type" value="Genomic_DNA"/>
</dbReference>
<evidence type="ECO:0000259" key="6">
    <source>
        <dbReference type="PROSITE" id="PS51742"/>
    </source>
</evidence>
<dbReference type="Proteomes" id="UP001454036">
    <property type="component" value="Unassembled WGS sequence"/>
</dbReference>
<dbReference type="PROSITE" id="PS51742">
    <property type="entry name" value="PPC"/>
    <property type="match status" value="1"/>
</dbReference>
<comment type="subcellular location">
    <subcellularLocation>
        <location evidence="4">Nucleus</location>
    </subcellularLocation>
</comment>
<keyword evidence="4" id="KW-0539">Nucleus</keyword>
<feature type="compositionally biased region" description="Polar residues" evidence="5">
    <location>
        <begin position="319"/>
        <end position="328"/>
    </location>
</feature>
<dbReference type="PANTHER" id="PTHR31500">
    <property type="entry name" value="AT-HOOK MOTIF NUCLEAR-LOCALIZED PROTEIN 9"/>
    <property type="match status" value="1"/>
</dbReference>
<comment type="function">
    <text evidence="4">Transcription factor that specifically binds AT-rich DNA sequences related to the nuclear matrix attachment regions (MARs).</text>
</comment>
<dbReference type="InterPro" id="IPR005175">
    <property type="entry name" value="PPC_dom"/>
</dbReference>
<dbReference type="Gene3D" id="3.30.1330.80">
    <property type="entry name" value="Hypothetical protein, similar to alpha- acetolactate decarboxylase, domain 2"/>
    <property type="match status" value="1"/>
</dbReference>
<evidence type="ECO:0000256" key="5">
    <source>
        <dbReference type="SAM" id="MobiDB-lite"/>
    </source>
</evidence>
<feature type="region of interest" description="Disordered" evidence="5">
    <location>
        <begin position="319"/>
        <end position="341"/>
    </location>
</feature>
<dbReference type="AlphaFoldDB" id="A0AAV3RDZ0"/>
<dbReference type="SUPFAM" id="SSF117856">
    <property type="entry name" value="AF0104/ALDC/Ptd012-like"/>
    <property type="match status" value="1"/>
</dbReference>